<evidence type="ECO:0000313" key="3">
    <source>
        <dbReference type="Proteomes" id="UP000659124"/>
    </source>
</evidence>
<organism evidence="2 3">
    <name type="scientific">Chitinophaga qingshengii</name>
    <dbReference type="NCBI Taxonomy" id="1569794"/>
    <lineage>
        <taxon>Bacteria</taxon>
        <taxon>Pseudomonadati</taxon>
        <taxon>Bacteroidota</taxon>
        <taxon>Chitinophagia</taxon>
        <taxon>Chitinophagales</taxon>
        <taxon>Chitinophagaceae</taxon>
        <taxon>Chitinophaga</taxon>
    </lineage>
</organism>
<feature type="chain" id="PRO_5047013058" description="DUF1795 domain-containing protein" evidence="1">
    <location>
        <begin position="22"/>
        <end position="196"/>
    </location>
</feature>
<accession>A0ABR7TLJ3</accession>
<feature type="signal peptide" evidence="1">
    <location>
        <begin position="1"/>
        <end position="21"/>
    </location>
</feature>
<dbReference type="RefSeq" id="WP_188087574.1">
    <property type="nucleotide sequence ID" value="NZ_JACVFC010000001.1"/>
</dbReference>
<keyword evidence="1" id="KW-0732">Signal</keyword>
<evidence type="ECO:0000313" key="2">
    <source>
        <dbReference type="EMBL" id="MBC9930505.1"/>
    </source>
</evidence>
<sequence>MRKKSMFFSLMLGAWATGAMAQTKVNDYLNVPGPMQLDNASYRLVWSTHPRNDYYKQEYLVPGDNLEKFKSLVTIDFLKTNLPVSDLVNQKVEELKKQKAVNPLVNYNLYEKDQQYILDFLISQNSQDGKEIQIVERNVYRYQRNTNQQQPGIVLLAASQRAYGKDIEPFLKKLKTDKMNLVNAVAGYKIPPISAK</sequence>
<proteinExistence type="predicted"/>
<protein>
    <recommendedName>
        <fullName evidence="4">DUF1795 domain-containing protein</fullName>
    </recommendedName>
</protein>
<evidence type="ECO:0000256" key="1">
    <source>
        <dbReference type="SAM" id="SignalP"/>
    </source>
</evidence>
<dbReference type="Proteomes" id="UP000659124">
    <property type="component" value="Unassembled WGS sequence"/>
</dbReference>
<keyword evidence="3" id="KW-1185">Reference proteome</keyword>
<name>A0ABR7TLJ3_9BACT</name>
<evidence type="ECO:0008006" key="4">
    <source>
        <dbReference type="Google" id="ProtNLM"/>
    </source>
</evidence>
<dbReference type="EMBL" id="JACVFC010000001">
    <property type="protein sequence ID" value="MBC9930505.1"/>
    <property type="molecule type" value="Genomic_DNA"/>
</dbReference>
<comment type="caution">
    <text evidence="2">The sequence shown here is derived from an EMBL/GenBank/DDBJ whole genome shotgun (WGS) entry which is preliminary data.</text>
</comment>
<gene>
    <name evidence="2" type="ORF">ICL07_08985</name>
</gene>
<reference evidence="2 3" key="1">
    <citation type="submission" date="2020-09" db="EMBL/GenBank/DDBJ databases">
        <title>Genome sequences of type strains of Chitinophaga qingshengii and Chitinophaga varians.</title>
        <authorList>
            <person name="Kittiwongwattana C."/>
        </authorList>
    </citation>
    <scope>NUCLEOTIDE SEQUENCE [LARGE SCALE GENOMIC DNA]</scope>
    <source>
        <strain evidence="2 3">JCM 30026</strain>
    </source>
</reference>